<name>A0A9K3H098_HELAN</name>
<dbReference type="EMBL" id="MNCJ02000331">
    <property type="protein sequence ID" value="KAF5762355.1"/>
    <property type="molecule type" value="Genomic_DNA"/>
</dbReference>
<protein>
    <submittedName>
        <fullName evidence="2">Uncharacterized protein</fullName>
    </submittedName>
</protein>
<reference evidence="2" key="2">
    <citation type="submission" date="2020-06" db="EMBL/GenBank/DDBJ databases">
        <title>Helianthus annuus Genome sequencing and assembly Release 2.</title>
        <authorList>
            <person name="Gouzy J."/>
            <person name="Langlade N."/>
            <person name="Munos S."/>
        </authorList>
    </citation>
    <scope>NUCLEOTIDE SEQUENCE</scope>
    <source>
        <tissue evidence="2">Leaves</tissue>
    </source>
</reference>
<accession>A0A9K3H098</accession>
<sequence>MNFYPLSSPNPHTFTTFIYRERTREKEERERERAGRESNDPSLKIVDVPEIVVQVLDLKPTGIGLCVSSRVLVFWGDEDDRDGGWSYSRDSYQLGFPAKKVTLSCPNS</sequence>
<reference evidence="2" key="1">
    <citation type="journal article" date="2017" name="Nature">
        <title>The sunflower genome provides insights into oil metabolism, flowering and Asterid evolution.</title>
        <authorList>
            <person name="Badouin H."/>
            <person name="Gouzy J."/>
            <person name="Grassa C.J."/>
            <person name="Murat F."/>
            <person name="Staton S.E."/>
            <person name="Cottret L."/>
            <person name="Lelandais-Briere C."/>
            <person name="Owens G.L."/>
            <person name="Carrere S."/>
            <person name="Mayjonade B."/>
            <person name="Legrand L."/>
            <person name="Gill N."/>
            <person name="Kane N.C."/>
            <person name="Bowers J.E."/>
            <person name="Hubner S."/>
            <person name="Bellec A."/>
            <person name="Berard A."/>
            <person name="Berges H."/>
            <person name="Blanchet N."/>
            <person name="Boniface M.C."/>
            <person name="Brunel D."/>
            <person name="Catrice O."/>
            <person name="Chaidir N."/>
            <person name="Claudel C."/>
            <person name="Donnadieu C."/>
            <person name="Faraut T."/>
            <person name="Fievet G."/>
            <person name="Helmstetter N."/>
            <person name="King M."/>
            <person name="Knapp S.J."/>
            <person name="Lai Z."/>
            <person name="Le Paslier M.C."/>
            <person name="Lippi Y."/>
            <person name="Lorenzon L."/>
            <person name="Mandel J.R."/>
            <person name="Marage G."/>
            <person name="Marchand G."/>
            <person name="Marquand E."/>
            <person name="Bret-Mestries E."/>
            <person name="Morien E."/>
            <person name="Nambeesan S."/>
            <person name="Nguyen T."/>
            <person name="Pegot-Espagnet P."/>
            <person name="Pouilly N."/>
            <person name="Raftis F."/>
            <person name="Sallet E."/>
            <person name="Schiex T."/>
            <person name="Thomas J."/>
            <person name="Vandecasteele C."/>
            <person name="Vares D."/>
            <person name="Vear F."/>
            <person name="Vautrin S."/>
            <person name="Crespi M."/>
            <person name="Mangin B."/>
            <person name="Burke J.M."/>
            <person name="Salse J."/>
            <person name="Munos S."/>
            <person name="Vincourt P."/>
            <person name="Rieseberg L.H."/>
            <person name="Langlade N.B."/>
        </authorList>
    </citation>
    <scope>NUCLEOTIDE SEQUENCE</scope>
    <source>
        <tissue evidence="2">Leaves</tissue>
    </source>
</reference>
<feature type="region of interest" description="Disordered" evidence="1">
    <location>
        <begin position="17"/>
        <end position="41"/>
    </location>
</feature>
<dbReference type="AlphaFoldDB" id="A0A9K3H098"/>
<dbReference type="Proteomes" id="UP000215914">
    <property type="component" value="Unassembled WGS sequence"/>
</dbReference>
<keyword evidence="3" id="KW-1185">Reference proteome</keyword>
<evidence type="ECO:0000313" key="3">
    <source>
        <dbReference type="Proteomes" id="UP000215914"/>
    </source>
</evidence>
<comment type="caution">
    <text evidence="2">The sequence shown here is derived from an EMBL/GenBank/DDBJ whole genome shotgun (WGS) entry which is preliminary data.</text>
</comment>
<evidence type="ECO:0000313" key="2">
    <source>
        <dbReference type="EMBL" id="KAF5762355.1"/>
    </source>
</evidence>
<organism evidence="2 3">
    <name type="scientific">Helianthus annuus</name>
    <name type="common">Common sunflower</name>
    <dbReference type="NCBI Taxonomy" id="4232"/>
    <lineage>
        <taxon>Eukaryota</taxon>
        <taxon>Viridiplantae</taxon>
        <taxon>Streptophyta</taxon>
        <taxon>Embryophyta</taxon>
        <taxon>Tracheophyta</taxon>
        <taxon>Spermatophyta</taxon>
        <taxon>Magnoliopsida</taxon>
        <taxon>eudicotyledons</taxon>
        <taxon>Gunneridae</taxon>
        <taxon>Pentapetalae</taxon>
        <taxon>asterids</taxon>
        <taxon>campanulids</taxon>
        <taxon>Asterales</taxon>
        <taxon>Asteraceae</taxon>
        <taxon>Asteroideae</taxon>
        <taxon>Heliantheae alliance</taxon>
        <taxon>Heliantheae</taxon>
        <taxon>Helianthus</taxon>
    </lineage>
</organism>
<evidence type="ECO:0000256" key="1">
    <source>
        <dbReference type="SAM" id="MobiDB-lite"/>
    </source>
</evidence>
<feature type="compositionally biased region" description="Basic and acidic residues" evidence="1">
    <location>
        <begin position="19"/>
        <end position="39"/>
    </location>
</feature>
<dbReference type="Gramene" id="mRNA:HanXRQr2_Chr16g0775771">
    <property type="protein sequence ID" value="mRNA:HanXRQr2_Chr16g0775771"/>
    <property type="gene ID" value="HanXRQr2_Chr16g0775771"/>
</dbReference>
<gene>
    <name evidence="2" type="ORF">HanXRQr2_Chr16g0775771</name>
</gene>
<proteinExistence type="predicted"/>